<evidence type="ECO:0000256" key="1">
    <source>
        <dbReference type="SAM" id="SignalP"/>
    </source>
</evidence>
<accession>W7Y1S6</accession>
<feature type="chain" id="PRO_5004907133" description="Glycoside hydrolase family 5 domain-containing protein" evidence="1">
    <location>
        <begin position="20"/>
        <end position="507"/>
    </location>
</feature>
<sequence>MKKVLIFIGLLSLVLSVSACDSEDRGVPENVMKNRVINITSEVISTDYVGNGAQWGGYESTQDWIGSETLSDEDWNTLYQRIDFMRPPFLRIMVNASSYISEGVYNETANSSSLFKMLDYAQSRDIEIAYGEWGHHYSNNNLQDIDLDWISQSVKFLNFLVNEKGYSCIKTVNIINEPNGEWSSAKGDYTAWKNAQSAYLAEMDKYSGLSAVQLMGPDIAIFNSVSGIDWITNAHHDFDESIGLYDIHVYPKQLIVRNGDYTEMLKAYRDVVPNEKKIVLSEIGFKYDEVDYELKEANDRAIANDPYAGDDSNMMIYESFYGTDMADAIMQSMLAGFSGGLVWDMDDAMYVSPDGNNYNVDKMKRWGFWNILGEEHVGDAADEEIRPFFYPVSLLCRYFPAGTTIYNVEFANKKGVRAVMGEKDGKYTIAIVNSHYVDYEVELKSDFLPKVTLNKYCYEVEEGQAFIGVVDADGFAVPVEENVVIDFSKGLDMTLKGESFILYTNME</sequence>
<evidence type="ECO:0000313" key="2">
    <source>
        <dbReference type="EMBL" id="GAF01473.1"/>
    </source>
</evidence>
<dbReference type="PROSITE" id="PS51257">
    <property type="entry name" value="PROKAR_LIPOPROTEIN"/>
    <property type="match status" value="1"/>
</dbReference>
<dbReference type="OrthoDB" id="781226at2"/>
<dbReference type="eggNOG" id="COG2730">
    <property type="taxonomic scope" value="Bacteria"/>
</dbReference>
<dbReference type="AlphaFoldDB" id="W7Y1S6"/>
<dbReference type="EMBL" id="BAMD01000001">
    <property type="protein sequence ID" value="GAF01473.1"/>
    <property type="molecule type" value="Genomic_DNA"/>
</dbReference>
<proteinExistence type="predicted"/>
<dbReference type="RefSeq" id="WP_027473688.1">
    <property type="nucleotide sequence ID" value="NZ_BAMD01000001.1"/>
</dbReference>
<dbReference type="Gene3D" id="3.20.20.80">
    <property type="entry name" value="Glycosidases"/>
    <property type="match status" value="1"/>
</dbReference>
<keyword evidence="1" id="KW-0732">Signal</keyword>
<dbReference type="SUPFAM" id="SSF51445">
    <property type="entry name" value="(Trans)glycosidases"/>
    <property type="match status" value="1"/>
</dbReference>
<dbReference type="STRING" id="869213.GCA_000517085_04482"/>
<keyword evidence="3" id="KW-1185">Reference proteome</keyword>
<evidence type="ECO:0008006" key="4">
    <source>
        <dbReference type="Google" id="ProtNLM"/>
    </source>
</evidence>
<reference evidence="2 3" key="1">
    <citation type="journal article" date="2014" name="Genome Announc.">
        <title>Draft Genome Sequence of Cytophaga fermentans JCM 21142T, a Facultative Anaerobe Isolated from Marine Mud.</title>
        <authorList>
            <person name="Starns D."/>
            <person name="Oshima K."/>
            <person name="Suda W."/>
            <person name="Iino T."/>
            <person name="Yuki M."/>
            <person name="Inoue J."/>
            <person name="Kitamura K."/>
            <person name="Iida T."/>
            <person name="Darby A."/>
            <person name="Hattori M."/>
            <person name="Ohkuma M."/>
        </authorList>
    </citation>
    <scope>NUCLEOTIDE SEQUENCE [LARGE SCALE GENOMIC DNA]</scope>
    <source>
        <strain evidence="2 3">JCM 21142</strain>
    </source>
</reference>
<organism evidence="2 3">
    <name type="scientific">Saccharicrinis fermentans DSM 9555 = JCM 21142</name>
    <dbReference type="NCBI Taxonomy" id="869213"/>
    <lineage>
        <taxon>Bacteria</taxon>
        <taxon>Pseudomonadati</taxon>
        <taxon>Bacteroidota</taxon>
        <taxon>Bacteroidia</taxon>
        <taxon>Marinilabiliales</taxon>
        <taxon>Marinilabiliaceae</taxon>
        <taxon>Saccharicrinis</taxon>
    </lineage>
</organism>
<name>W7Y1S6_9BACT</name>
<dbReference type="InterPro" id="IPR017853">
    <property type="entry name" value="GH"/>
</dbReference>
<protein>
    <recommendedName>
        <fullName evidence="4">Glycoside hydrolase family 5 domain-containing protein</fullName>
    </recommendedName>
</protein>
<evidence type="ECO:0000313" key="3">
    <source>
        <dbReference type="Proteomes" id="UP000019402"/>
    </source>
</evidence>
<comment type="caution">
    <text evidence="2">The sequence shown here is derived from an EMBL/GenBank/DDBJ whole genome shotgun (WGS) entry which is preliminary data.</text>
</comment>
<dbReference type="Proteomes" id="UP000019402">
    <property type="component" value="Unassembled WGS sequence"/>
</dbReference>
<feature type="signal peptide" evidence="1">
    <location>
        <begin position="1"/>
        <end position="19"/>
    </location>
</feature>
<gene>
    <name evidence="2" type="ORF">JCM21142_81</name>
</gene>